<evidence type="ECO:0000256" key="4">
    <source>
        <dbReference type="ARBA" id="ARBA00009786"/>
    </source>
</evidence>
<dbReference type="CDD" id="cd03109">
    <property type="entry name" value="DTBS"/>
    <property type="match status" value="1"/>
</dbReference>
<dbReference type="AlphaFoldDB" id="A0A4P7UJ63"/>
<dbReference type="InterPro" id="IPR010766">
    <property type="entry name" value="DRTGG"/>
</dbReference>
<evidence type="ECO:0000256" key="8">
    <source>
        <dbReference type="ARBA" id="ARBA00022490"/>
    </source>
</evidence>
<dbReference type="InterPro" id="IPR016475">
    <property type="entry name" value="P-Actrans_bac"/>
</dbReference>
<evidence type="ECO:0000256" key="5">
    <source>
        <dbReference type="ARBA" id="ARBA00011643"/>
    </source>
</evidence>
<dbReference type="GO" id="GO:0008959">
    <property type="term" value="F:phosphate acetyltransferase activity"/>
    <property type="evidence" value="ECO:0007669"/>
    <property type="project" value="UniProtKB-EC"/>
</dbReference>
<dbReference type="Proteomes" id="UP000297065">
    <property type="component" value="Chromosome"/>
</dbReference>
<dbReference type="Pfam" id="PF13500">
    <property type="entry name" value="AAA_26"/>
    <property type="match status" value="1"/>
</dbReference>
<dbReference type="InterPro" id="IPR002505">
    <property type="entry name" value="PTA_PTB"/>
</dbReference>
<keyword evidence="9 12" id="KW-0808">Transferase</keyword>
<dbReference type="Gene3D" id="3.40.50.10950">
    <property type="match status" value="1"/>
</dbReference>
<keyword evidence="10 12" id="KW-0012">Acyltransferase</keyword>
<comment type="catalytic activity">
    <reaction evidence="12">
        <text>acetyl-CoA + phosphate = acetyl phosphate + CoA</text>
        <dbReference type="Rhea" id="RHEA:19521"/>
        <dbReference type="ChEBI" id="CHEBI:22191"/>
        <dbReference type="ChEBI" id="CHEBI:43474"/>
        <dbReference type="ChEBI" id="CHEBI:57287"/>
        <dbReference type="ChEBI" id="CHEBI:57288"/>
        <dbReference type="EC" id="2.3.1.8"/>
    </reaction>
</comment>
<dbReference type="InterPro" id="IPR028979">
    <property type="entry name" value="Ser_kin/Pase_Hpr-like_N_sf"/>
</dbReference>
<dbReference type="Gene3D" id="3.40.50.10750">
    <property type="entry name" value="Isocitrate/Isopropylmalate dehydrogenase-like"/>
    <property type="match status" value="1"/>
</dbReference>
<dbReference type="EMBL" id="CP036295">
    <property type="protein sequence ID" value="QCC84551.1"/>
    <property type="molecule type" value="Genomic_DNA"/>
</dbReference>
<reference evidence="15 16" key="1">
    <citation type="submission" date="2019-02" db="EMBL/GenBank/DDBJ databases">
        <title>Complete Genome Sequence of Desulfovibrio desulfuricans IC1, a Sulfonate Utilizing Anaerobe.</title>
        <authorList>
            <person name="Day L.A."/>
            <person name="De Leon K.B."/>
            <person name="Wall J.D."/>
        </authorList>
    </citation>
    <scope>NUCLEOTIDE SEQUENCE [LARGE SCALE GENOMIC DNA]</scope>
    <source>
        <strain evidence="15 16">IC1</strain>
    </source>
</reference>
<dbReference type="Pfam" id="PF01515">
    <property type="entry name" value="PTA_PTB"/>
    <property type="match status" value="1"/>
</dbReference>
<dbReference type="Pfam" id="PF07085">
    <property type="entry name" value="DRTGG"/>
    <property type="match status" value="1"/>
</dbReference>
<comment type="subcellular location">
    <subcellularLocation>
        <location evidence="1 12">Cytoplasm</location>
    </subcellularLocation>
</comment>
<evidence type="ECO:0000256" key="2">
    <source>
        <dbReference type="ARBA" id="ARBA00004989"/>
    </source>
</evidence>
<feature type="domain" description="Phosphate acetyl/butaryl transferase" evidence="13">
    <location>
        <begin position="375"/>
        <end position="691"/>
    </location>
</feature>
<dbReference type="Gene3D" id="3.40.50.300">
    <property type="entry name" value="P-loop containing nucleotide triphosphate hydrolases"/>
    <property type="match status" value="1"/>
</dbReference>
<dbReference type="PIRSF" id="PIRSF006107">
    <property type="entry name" value="PhpActrans_proteobac"/>
    <property type="match status" value="1"/>
</dbReference>
<dbReference type="OrthoDB" id="9808984at2"/>
<evidence type="ECO:0000256" key="11">
    <source>
        <dbReference type="ARBA" id="ARBA00031108"/>
    </source>
</evidence>
<dbReference type="Gene3D" id="3.40.1390.20">
    <property type="entry name" value="HprK N-terminal domain-like"/>
    <property type="match status" value="1"/>
</dbReference>
<feature type="domain" description="DRTGG" evidence="14">
    <location>
        <begin position="216"/>
        <end position="328"/>
    </location>
</feature>
<dbReference type="InterPro" id="IPR042113">
    <property type="entry name" value="P_AcTrfase_dom1"/>
</dbReference>
<dbReference type="NCBIfam" id="NF004167">
    <property type="entry name" value="PRK05632.1"/>
    <property type="match status" value="1"/>
</dbReference>
<keyword evidence="8 12" id="KW-0963">Cytoplasm</keyword>
<comment type="pathway">
    <text evidence="2 12">Metabolic intermediate biosynthesis; acetyl-CoA biosynthesis; acetyl-CoA from acetate: step 2/2.</text>
</comment>
<dbReference type="PANTHER" id="PTHR43356:SF3">
    <property type="entry name" value="PHOSPHATE ACETYLTRANSFERASE"/>
    <property type="match status" value="1"/>
</dbReference>
<dbReference type="InterPro" id="IPR027417">
    <property type="entry name" value="P-loop_NTPase"/>
</dbReference>
<sequence>MHNGLYITATGPMTGKSAIALGAMQLLSRSMRKVAFFRPIINEPLWDDRDPYIHLMLEYFKLNMDYADTFAYTQREARQIINQGSRNLLIENIIQKYKKLLETYDFVLCVGTDFLAKDPVFEFELNAEIAANLGCPVILVTSGYNVSAEDIRDSLQITMDSLEPYALDVVATIVNRRNLTQTELDELRAHFSTQDRRALIFSVPNDPTIGQPTMADVKKGLDAEILFGENRLDALVGDYLIAAMHVDHVLGYIAKDQLIVTPGDRADVLLAAIASRLSSSTPDIAGVLLTGGIRPSDQVCKFIEGWTGSPLPILLTPHHTYKAFMALQSIIAPIEPTDLRKINSVLGLFEQHVNGKEIENRIGSERSSRITPMMFEFELIQRAKANKMRIVLAEGTEERILRATDILLRRDVAEIILLGNVEEIRSKASAFGLDIAKARLIDPVKSELFDDYANTYYELRKKKGITPEQARDTMTDSTYFATMMVKKDDADGMVSGSVNTTAHTIRPAFEFVKTKPGFSVVSSVFLMCLKDRVLAFGDCAVNPNPTAQQLAEIAIASAHTAKVFGIEPRVAMLSYSTGTSGKGADVDVVVEATKIAQEMAPDLALEGPLQYDAAIDPSVAKTKMPDSKVAGRATVFIFPDLNTGNNTYKAVQRAAGAIAIGPVLQGLNKPVNDLSRGCTVPDIVNTVAITAVQAAAEKAAAKQQ</sequence>
<dbReference type="EC" id="2.3.1.8" evidence="6 12"/>
<dbReference type="GO" id="GO:0006085">
    <property type="term" value="P:acetyl-CoA biosynthetic process"/>
    <property type="evidence" value="ECO:0007669"/>
    <property type="project" value="UniProtKB-UniPathway"/>
</dbReference>
<gene>
    <name evidence="15" type="ORF">DDIC_01375</name>
</gene>
<evidence type="ECO:0000313" key="15">
    <source>
        <dbReference type="EMBL" id="QCC84551.1"/>
    </source>
</evidence>
<dbReference type="RefSeq" id="WP_136398790.1">
    <property type="nucleotide sequence ID" value="NZ_CP036295.1"/>
</dbReference>
<dbReference type="GO" id="GO:0005737">
    <property type="term" value="C:cytoplasm"/>
    <property type="evidence" value="ECO:0007669"/>
    <property type="project" value="UniProtKB-SubCell"/>
</dbReference>
<comment type="function">
    <text evidence="12">Involved in acetate metabolism.</text>
</comment>
<dbReference type="SUPFAM" id="SSF52540">
    <property type="entry name" value="P-loop containing nucleoside triphosphate hydrolases"/>
    <property type="match status" value="1"/>
</dbReference>
<evidence type="ECO:0000259" key="13">
    <source>
        <dbReference type="Pfam" id="PF01515"/>
    </source>
</evidence>
<evidence type="ECO:0000259" key="14">
    <source>
        <dbReference type="Pfam" id="PF07085"/>
    </source>
</evidence>
<dbReference type="InterPro" id="IPR042112">
    <property type="entry name" value="P_AcTrfase_dom2"/>
</dbReference>
<dbReference type="UniPathway" id="UPA00340">
    <property type="reaction ID" value="UER00459"/>
</dbReference>
<evidence type="ECO:0000256" key="6">
    <source>
        <dbReference type="ARBA" id="ARBA00012707"/>
    </source>
</evidence>
<dbReference type="NCBIfam" id="TIGR00651">
    <property type="entry name" value="pta"/>
    <property type="match status" value="1"/>
</dbReference>
<comment type="subunit">
    <text evidence="5">Homohexamer.</text>
</comment>
<comment type="similarity">
    <text evidence="3 12">In the C-terminal section; belongs to the phosphate acetyltransferase and butyryltransferase family.</text>
</comment>
<evidence type="ECO:0000256" key="1">
    <source>
        <dbReference type="ARBA" id="ARBA00004496"/>
    </source>
</evidence>
<evidence type="ECO:0000256" key="10">
    <source>
        <dbReference type="ARBA" id="ARBA00023315"/>
    </source>
</evidence>
<comment type="domain">
    <text evidence="12">The N-terminal region seems to be important for proper quaternary structure. The C-terminal region contains the substrate-binding site.</text>
</comment>
<dbReference type="InterPro" id="IPR050500">
    <property type="entry name" value="Phos_Acetyltrans/Butyryltrans"/>
</dbReference>
<evidence type="ECO:0000313" key="16">
    <source>
        <dbReference type="Proteomes" id="UP000297065"/>
    </source>
</evidence>
<dbReference type="PANTHER" id="PTHR43356">
    <property type="entry name" value="PHOSPHATE ACETYLTRANSFERASE"/>
    <property type="match status" value="1"/>
</dbReference>
<proteinExistence type="inferred from homology"/>
<dbReference type="NCBIfam" id="NF007233">
    <property type="entry name" value="PRK09653.1"/>
    <property type="match status" value="1"/>
</dbReference>
<organism evidence="15 16">
    <name type="scientific">Desulfovibrio desulfuricans</name>
    <dbReference type="NCBI Taxonomy" id="876"/>
    <lineage>
        <taxon>Bacteria</taxon>
        <taxon>Pseudomonadati</taxon>
        <taxon>Thermodesulfobacteriota</taxon>
        <taxon>Desulfovibrionia</taxon>
        <taxon>Desulfovibrionales</taxon>
        <taxon>Desulfovibrionaceae</taxon>
        <taxon>Desulfovibrio</taxon>
    </lineage>
</organism>
<comment type="similarity">
    <text evidence="4 12">In the N-terminal section; belongs to the CobB/CobQ family.</text>
</comment>
<evidence type="ECO:0000256" key="9">
    <source>
        <dbReference type="ARBA" id="ARBA00022679"/>
    </source>
</evidence>
<accession>A0A4P7UJ63</accession>
<evidence type="ECO:0000256" key="12">
    <source>
        <dbReference type="PIRNR" id="PIRNR006107"/>
    </source>
</evidence>
<dbReference type="InterPro" id="IPR004614">
    <property type="entry name" value="P_AcTrfase"/>
</dbReference>
<evidence type="ECO:0000256" key="7">
    <source>
        <dbReference type="ARBA" id="ARBA00021528"/>
    </source>
</evidence>
<dbReference type="SUPFAM" id="SSF75138">
    <property type="entry name" value="HprK N-terminal domain-like"/>
    <property type="match status" value="1"/>
</dbReference>
<dbReference type="SUPFAM" id="SSF53659">
    <property type="entry name" value="Isocitrate/Isopropylmalate dehydrogenase-like"/>
    <property type="match status" value="1"/>
</dbReference>
<dbReference type="FunFam" id="3.40.50.10750:FF:000001">
    <property type="entry name" value="Phosphate acetyltransferase"/>
    <property type="match status" value="1"/>
</dbReference>
<name>A0A4P7UJ63_DESDE</name>
<protein>
    <recommendedName>
        <fullName evidence="7 12">Phosphate acetyltransferase</fullName>
        <ecNumber evidence="6 12">2.3.1.8</ecNumber>
    </recommendedName>
    <alternativeName>
        <fullName evidence="11 12">Phosphotransacetylase</fullName>
    </alternativeName>
</protein>
<evidence type="ECO:0000256" key="3">
    <source>
        <dbReference type="ARBA" id="ARBA00008756"/>
    </source>
</evidence>